<comment type="similarity">
    <text evidence="1">Belongs to the apolipoprotein L family.</text>
</comment>
<feature type="non-terminal residue" evidence="2">
    <location>
        <position position="1"/>
    </location>
</feature>
<reference evidence="2 3" key="1">
    <citation type="submission" date="2024-05" db="EMBL/GenBank/DDBJ databases">
        <title>Genome sequencing and assembly of Indian major carp, Cirrhinus mrigala (Hamilton, 1822).</title>
        <authorList>
            <person name="Mohindra V."/>
            <person name="Chowdhury L.M."/>
            <person name="Lal K."/>
            <person name="Jena J.K."/>
        </authorList>
    </citation>
    <scope>NUCLEOTIDE SEQUENCE [LARGE SCALE GENOMIC DNA]</scope>
    <source>
        <strain evidence="2">CM1030</strain>
        <tissue evidence="2">Blood</tissue>
    </source>
</reference>
<dbReference type="EMBL" id="JAMKFB020000003">
    <property type="protein sequence ID" value="KAL0197856.1"/>
    <property type="molecule type" value="Genomic_DNA"/>
</dbReference>
<dbReference type="InterPro" id="IPR008405">
    <property type="entry name" value="ApoL"/>
</dbReference>
<dbReference type="PANTHER" id="PTHR14096:SF57">
    <property type="entry name" value="APOLIPOPROTEIN L4"/>
    <property type="match status" value="1"/>
</dbReference>
<name>A0ABD0RHN6_CIRMR</name>
<dbReference type="Proteomes" id="UP001529510">
    <property type="component" value="Unassembled WGS sequence"/>
</dbReference>
<keyword evidence="3" id="KW-1185">Reference proteome</keyword>
<evidence type="ECO:0000313" key="2">
    <source>
        <dbReference type="EMBL" id="KAL0197856.1"/>
    </source>
</evidence>
<sequence>SAGQDEKGGQYLYCGWQFSGDSRGCFVHRWSCSCPCYCRSVTGSDSDCGVNSVVTGITEAAVNNHHGKNAQNIFQSFMDDVGKIVDCLEQASNEERLEGLDVVDMFGAGKLIARAGGLAKGIDSLVDTASAVKVLKSEEVIATAAKVGLQEVKNTRNIPKLAADLPDIGQLAKGTPLALSKSARAGFITLNALFIGLDVLFICKDSISLAKGSKSEISQLIRSRATLWKSELEAWQKIHDSLCIGIWRFRKSQEV</sequence>
<dbReference type="Pfam" id="PF05461">
    <property type="entry name" value="ApoL"/>
    <property type="match status" value="1"/>
</dbReference>
<feature type="non-terminal residue" evidence="2">
    <location>
        <position position="255"/>
    </location>
</feature>
<accession>A0ABD0RHN6</accession>
<dbReference type="PANTHER" id="PTHR14096">
    <property type="entry name" value="APOLIPOPROTEIN L"/>
    <property type="match status" value="1"/>
</dbReference>
<evidence type="ECO:0000313" key="3">
    <source>
        <dbReference type="Proteomes" id="UP001529510"/>
    </source>
</evidence>
<evidence type="ECO:0000256" key="1">
    <source>
        <dbReference type="ARBA" id="ARBA00010090"/>
    </source>
</evidence>
<comment type="caution">
    <text evidence="2">The sequence shown here is derived from an EMBL/GenBank/DDBJ whole genome shotgun (WGS) entry which is preliminary data.</text>
</comment>
<gene>
    <name evidence="2" type="ORF">M9458_006396</name>
</gene>
<protein>
    <submittedName>
        <fullName evidence="2">Uncharacterized protein</fullName>
    </submittedName>
</protein>
<organism evidence="2 3">
    <name type="scientific">Cirrhinus mrigala</name>
    <name type="common">Mrigala</name>
    <dbReference type="NCBI Taxonomy" id="683832"/>
    <lineage>
        <taxon>Eukaryota</taxon>
        <taxon>Metazoa</taxon>
        <taxon>Chordata</taxon>
        <taxon>Craniata</taxon>
        <taxon>Vertebrata</taxon>
        <taxon>Euteleostomi</taxon>
        <taxon>Actinopterygii</taxon>
        <taxon>Neopterygii</taxon>
        <taxon>Teleostei</taxon>
        <taxon>Ostariophysi</taxon>
        <taxon>Cypriniformes</taxon>
        <taxon>Cyprinidae</taxon>
        <taxon>Labeoninae</taxon>
        <taxon>Labeonini</taxon>
        <taxon>Cirrhinus</taxon>
    </lineage>
</organism>
<proteinExistence type="inferred from homology"/>
<dbReference type="AlphaFoldDB" id="A0ABD0RHN6"/>